<dbReference type="Gene3D" id="1.20.58.60">
    <property type="match status" value="3"/>
</dbReference>
<evidence type="ECO:0000256" key="2">
    <source>
        <dbReference type="ARBA" id="ARBA00022443"/>
    </source>
</evidence>
<dbReference type="InterPro" id="IPR018159">
    <property type="entry name" value="Spectrin/alpha-actinin"/>
</dbReference>
<dbReference type="InterPro" id="IPR001715">
    <property type="entry name" value="CH_dom"/>
</dbReference>
<feature type="region of interest" description="Disordered" evidence="10">
    <location>
        <begin position="1203"/>
        <end position="1268"/>
    </location>
</feature>
<dbReference type="CDD" id="cd00176">
    <property type="entry name" value="SPEC"/>
    <property type="match status" value="1"/>
</dbReference>
<proteinExistence type="predicted"/>
<feature type="region of interest" description="Disordered" evidence="10">
    <location>
        <begin position="1286"/>
        <end position="1312"/>
    </location>
</feature>
<accession>A0A1I8FAG1</accession>
<dbReference type="SUPFAM" id="SSF50044">
    <property type="entry name" value="SH3-domain"/>
    <property type="match status" value="1"/>
</dbReference>
<dbReference type="Gene3D" id="1.10.418.10">
    <property type="entry name" value="Calponin-like domain"/>
    <property type="match status" value="2"/>
</dbReference>
<keyword evidence="5" id="KW-0344">Guanine-nucleotide releasing factor</keyword>
<dbReference type="Pfam" id="PF00307">
    <property type="entry name" value="CH"/>
    <property type="match status" value="2"/>
</dbReference>
<evidence type="ECO:0000256" key="7">
    <source>
        <dbReference type="ARBA" id="ARBA00023203"/>
    </source>
</evidence>
<feature type="compositionally biased region" description="Low complexity" evidence="10">
    <location>
        <begin position="1296"/>
        <end position="1311"/>
    </location>
</feature>
<evidence type="ECO:0000256" key="10">
    <source>
        <dbReference type="SAM" id="MobiDB-lite"/>
    </source>
</evidence>
<dbReference type="SMART" id="SM00033">
    <property type="entry name" value="CH"/>
    <property type="match status" value="2"/>
</dbReference>
<dbReference type="PANTHER" id="PTHR11915">
    <property type="entry name" value="SPECTRIN/FILAMIN RELATED CYTOSKELETAL PROTEIN"/>
    <property type="match status" value="1"/>
</dbReference>
<feature type="region of interest" description="Disordered" evidence="10">
    <location>
        <begin position="1451"/>
        <end position="1473"/>
    </location>
</feature>
<dbReference type="PROSITE" id="PS00019">
    <property type="entry name" value="ACTININ_1"/>
    <property type="match status" value="1"/>
</dbReference>
<evidence type="ECO:0000259" key="11">
    <source>
        <dbReference type="PROSITE" id="PS50002"/>
    </source>
</evidence>
<dbReference type="Proteomes" id="UP000095280">
    <property type="component" value="Unplaced"/>
</dbReference>
<dbReference type="InterPro" id="IPR001452">
    <property type="entry name" value="SH3_domain"/>
</dbReference>
<sequence length="1473" mass="163473">IEQQSRELKRLRENVQKKTFERWTNRFLTEQQYKVKNLLEDLRDGRRLIRLVEVLQKSAGRAAYNPETRARPRTGALRDGQPIVVGVGNENIVDGDVTLTLGLIWQMIRHYHIAMIAEELTAGGDQALLLWCQQKTRGYANCVPVQDFHKSWRDGMAFNALIHSHRPEAFDFAQLNPTDRLSPISITPSTLRPTIDHHLRHGSLFGAEPSQDEETGSKRISNFLNDMQNGARRAQQYEANASGLLDWIRRKVAWLESRGFPNTVAGLQEEKRSFNQYLQVEKFERTLQRNEGHRGVHATGRCHLEDLGQAWARLEAAEQAREAALVAELLRQLELEKRARHFTSVMLPARLKTLAELGSAVASLRVGDDSLKEAEDAWERLLRVQSAIHNQEAIRFEPALLKRIITTRPSWRATETTSAPGGPGLTEAFAEKEAPCDPTPMASAAKEVEVLRAQLAGSARIRHLVRHRHGSDVMRELSGKAQNFRTGVDCFARAGVSATAARPAAPAMSLSQKLMALEEDYQGLLQAFADRRPAEDEDSWLAEKLAGLGRLQQQSADGHGDLRAARRFVSRLQTEEAEIEHRQAVEICPPVLNLRVRSAARTEADNCSDIDDAIKSPSRRRSKRQQATACAPAGATFADCCTPARPMQLSAWTPQQFFASAGEPTITWPAWRRCCRSDVGHDAGSAAALAQASPVSAQGAAGLWQRRDDGELRGLRETAKRLTSDGDAAAAKAAKSERCKRDLSAGKGDIFELLQKTNKDWYSVRDLTTNKRGFLPAIYLTEISPTTVHRHSSGARTRTVFNAPPNWGRSAERSVEFAVQLFVARPAICTVGAGDALSRWRRPSRRCLPESERTAIRHRMEKLDATFADLQALATARERSLAQAVRQFRFFELAEAFNDWLLGKEAALAADEPPYLVLANGSAAEALCEQHFQEMAANKGRLDELDGLAKELLADAARGQGGGGGGRVGGADGRDWAGRQRGRTKRRIRPIIRLNRVMRFHREVMDGIERFAKRSQETKEQLEERRDLLAERRDPGQNLASNAAQLAHHRHLLPRTGRPESSGRRVRLRRPRSQGGASKRVGIHRCPTREAGRLGRAGVRDGGGRERELCERREKLLLEAEAAKALKRLEEASLAVRNSRVRLSNINKQRRLTSVDEPATGDDEEQQLDQLLASTEALEQSLDAQLAAAGAPRDPQLLALRQAPASKARALTDEVQRRRRERQTRRLGDSCATRTEPRRTRRLAATPRRPALDAGSRRGRLSRPGAALSQRVADLTAALGVGTVATHGARPGGPSGVSAGPANEALASARAATERRRRELRDACSWPTLTSRQTNWPSGWQRSGHLWRTAPIGRPAATSIGEECGTEPSRRRWRRRPPQLEKLRKAAQQLQAKGHPDAQEALNRLEEVESLWSSIETAAAEKGTELDEAQKERQLMERLEAVVEQTDRLAKEAARAPVVRGRAVGQGPAGKAG</sequence>
<evidence type="ECO:0000256" key="1">
    <source>
        <dbReference type="ARBA" id="ARBA00004496"/>
    </source>
</evidence>
<dbReference type="PROSITE" id="PS00020">
    <property type="entry name" value="ACTININ_2"/>
    <property type="match status" value="1"/>
</dbReference>
<evidence type="ECO:0000256" key="6">
    <source>
        <dbReference type="ARBA" id="ARBA00022737"/>
    </source>
</evidence>
<keyword evidence="6" id="KW-0677">Repeat</keyword>
<dbReference type="PROSITE" id="PS50021">
    <property type="entry name" value="CH"/>
    <property type="match status" value="1"/>
</dbReference>
<keyword evidence="4" id="KW-0597">Phosphoprotein</keyword>
<dbReference type="GO" id="GO:0003779">
    <property type="term" value="F:actin binding"/>
    <property type="evidence" value="ECO:0007669"/>
    <property type="project" value="UniProtKB-KW"/>
</dbReference>
<feature type="region of interest" description="Disordered" evidence="10">
    <location>
        <begin position="1352"/>
        <end position="1375"/>
    </location>
</feature>
<evidence type="ECO:0000313" key="14">
    <source>
        <dbReference type="WBParaSite" id="maker-unitig_26317-snap-gene-0.2-mRNA-1"/>
    </source>
</evidence>
<evidence type="ECO:0000256" key="5">
    <source>
        <dbReference type="ARBA" id="ARBA00022658"/>
    </source>
</evidence>
<feature type="domain" description="Calponin-homology (CH)" evidence="12">
    <location>
        <begin position="122"/>
        <end position="232"/>
    </location>
</feature>
<dbReference type="WBParaSite" id="maker-unitig_26317-snap-gene-0.2-mRNA-1">
    <property type="protein sequence ID" value="maker-unitig_26317-snap-gene-0.2-mRNA-1"/>
    <property type="gene ID" value="maker-unitig_26317-snap-gene-0.2"/>
</dbReference>
<dbReference type="SMART" id="SM00150">
    <property type="entry name" value="SPEC"/>
    <property type="match status" value="2"/>
</dbReference>
<evidence type="ECO:0000259" key="12">
    <source>
        <dbReference type="PROSITE" id="PS50021"/>
    </source>
</evidence>
<dbReference type="InterPro" id="IPR036872">
    <property type="entry name" value="CH_dom_sf"/>
</dbReference>
<dbReference type="GO" id="GO:0005085">
    <property type="term" value="F:guanyl-nucleotide exchange factor activity"/>
    <property type="evidence" value="ECO:0007669"/>
    <property type="project" value="UniProtKB-KW"/>
</dbReference>
<protein>
    <submittedName>
        <fullName evidence="14">Calponin-homology (CH) domain-containing protein</fullName>
    </submittedName>
</protein>
<evidence type="ECO:0000256" key="3">
    <source>
        <dbReference type="ARBA" id="ARBA00022490"/>
    </source>
</evidence>
<feature type="domain" description="SH3" evidence="11">
    <location>
        <begin position="724"/>
        <end position="785"/>
    </location>
</feature>
<dbReference type="InterPro" id="IPR036028">
    <property type="entry name" value="SH3-like_dom_sf"/>
</dbReference>
<evidence type="ECO:0000256" key="9">
    <source>
        <dbReference type="SAM" id="Coils"/>
    </source>
</evidence>
<reference evidence="14" key="1">
    <citation type="submission" date="2016-11" db="UniProtKB">
        <authorList>
            <consortium name="WormBaseParasite"/>
        </authorList>
    </citation>
    <scope>IDENTIFICATION</scope>
</reference>
<evidence type="ECO:0000256" key="8">
    <source>
        <dbReference type="PROSITE-ProRule" id="PRU00192"/>
    </source>
</evidence>
<dbReference type="Gene3D" id="2.30.30.40">
    <property type="entry name" value="SH3 Domains"/>
    <property type="match status" value="1"/>
</dbReference>
<evidence type="ECO:0000313" key="13">
    <source>
        <dbReference type="Proteomes" id="UP000095280"/>
    </source>
</evidence>
<feature type="region of interest" description="Disordered" evidence="10">
    <location>
        <begin position="959"/>
        <end position="982"/>
    </location>
</feature>
<dbReference type="InterPro" id="IPR001589">
    <property type="entry name" value="Actinin_actin-bd_CS"/>
</dbReference>
<keyword evidence="9" id="KW-0175">Coiled coil</keyword>
<feature type="region of interest" description="Disordered" evidence="10">
    <location>
        <begin position="1043"/>
        <end position="1084"/>
    </location>
</feature>
<dbReference type="SUPFAM" id="SSF46966">
    <property type="entry name" value="Spectrin repeat"/>
    <property type="match status" value="3"/>
</dbReference>
<feature type="compositionally biased region" description="Gly residues" evidence="10">
    <location>
        <begin position="959"/>
        <end position="971"/>
    </location>
</feature>
<comment type="subcellular location">
    <subcellularLocation>
        <location evidence="1">Cytoplasm</location>
    </subcellularLocation>
</comment>
<dbReference type="GO" id="GO:0005737">
    <property type="term" value="C:cytoplasm"/>
    <property type="evidence" value="ECO:0007669"/>
    <property type="project" value="UniProtKB-SubCell"/>
</dbReference>
<keyword evidence="7" id="KW-0009">Actin-binding</keyword>
<dbReference type="PROSITE" id="PS50002">
    <property type="entry name" value="SH3"/>
    <property type="match status" value="1"/>
</dbReference>
<feature type="compositionally biased region" description="Low complexity" evidence="10">
    <location>
        <begin position="1455"/>
        <end position="1466"/>
    </location>
</feature>
<keyword evidence="2 8" id="KW-0728">SH3 domain</keyword>
<name>A0A1I8FAG1_9PLAT</name>
<dbReference type="Pfam" id="PF00018">
    <property type="entry name" value="SH3_1"/>
    <property type="match status" value="1"/>
</dbReference>
<organism evidence="13 14">
    <name type="scientific">Macrostomum lignano</name>
    <dbReference type="NCBI Taxonomy" id="282301"/>
    <lineage>
        <taxon>Eukaryota</taxon>
        <taxon>Metazoa</taxon>
        <taxon>Spiralia</taxon>
        <taxon>Lophotrochozoa</taxon>
        <taxon>Platyhelminthes</taxon>
        <taxon>Rhabditophora</taxon>
        <taxon>Macrostomorpha</taxon>
        <taxon>Macrostomida</taxon>
        <taxon>Macrostomidae</taxon>
        <taxon>Macrostomum</taxon>
    </lineage>
</organism>
<evidence type="ECO:0000256" key="4">
    <source>
        <dbReference type="ARBA" id="ARBA00022553"/>
    </source>
</evidence>
<keyword evidence="13" id="KW-1185">Reference proteome</keyword>
<dbReference type="SUPFAM" id="SSF47576">
    <property type="entry name" value="Calponin-homology domain, CH-domain"/>
    <property type="match status" value="1"/>
</dbReference>
<keyword evidence="3" id="KW-0963">Cytoplasm</keyword>
<feature type="coiled-coil region" evidence="9">
    <location>
        <begin position="1005"/>
        <end position="1032"/>
    </location>
</feature>